<dbReference type="PANTHER" id="PTHR21047:SF2">
    <property type="entry name" value="THYMIDINE DIPHOSPHO-4-KETO-RHAMNOSE 3,5-EPIMERASE"/>
    <property type="match status" value="1"/>
</dbReference>
<keyword evidence="3" id="KW-1185">Reference proteome</keyword>
<proteinExistence type="inferred from homology"/>
<evidence type="ECO:0000313" key="2">
    <source>
        <dbReference type="EMBL" id="GAA1384239.1"/>
    </source>
</evidence>
<dbReference type="SUPFAM" id="SSF51182">
    <property type="entry name" value="RmlC-like cupins"/>
    <property type="match status" value="1"/>
</dbReference>
<dbReference type="EMBL" id="BAAAJK010000005">
    <property type="protein sequence ID" value="GAA1384239.1"/>
    <property type="molecule type" value="Genomic_DNA"/>
</dbReference>
<dbReference type="RefSeq" id="WP_344019736.1">
    <property type="nucleotide sequence ID" value="NZ_BAAAJK010000005.1"/>
</dbReference>
<comment type="similarity">
    <text evidence="1">Belongs to the dTDP-4-dehydrorhamnose 3,5-epimerase family.</text>
</comment>
<dbReference type="InterPro" id="IPR000888">
    <property type="entry name" value="RmlC-like"/>
</dbReference>
<dbReference type="Proteomes" id="UP001501414">
    <property type="component" value="Unassembled WGS sequence"/>
</dbReference>
<reference evidence="2 3" key="1">
    <citation type="journal article" date="2019" name="Int. J. Syst. Evol. Microbiol.">
        <title>The Global Catalogue of Microorganisms (GCM) 10K type strain sequencing project: providing services to taxonomists for standard genome sequencing and annotation.</title>
        <authorList>
            <consortium name="The Broad Institute Genomics Platform"/>
            <consortium name="The Broad Institute Genome Sequencing Center for Infectious Disease"/>
            <person name="Wu L."/>
            <person name="Ma J."/>
        </authorList>
    </citation>
    <scope>NUCLEOTIDE SEQUENCE [LARGE SCALE GENOMIC DNA]</scope>
    <source>
        <strain evidence="2 3">JCM 11896</strain>
    </source>
</reference>
<dbReference type="PANTHER" id="PTHR21047">
    <property type="entry name" value="DTDP-6-DEOXY-D-GLUCOSE-3,5 EPIMERASE"/>
    <property type="match status" value="1"/>
</dbReference>
<dbReference type="Pfam" id="PF00908">
    <property type="entry name" value="dTDP_sugar_isom"/>
    <property type="match status" value="1"/>
</dbReference>
<organism evidence="2 3">
    <name type="scientific">Pseudonocardia kongjuensis</name>
    <dbReference type="NCBI Taxonomy" id="102227"/>
    <lineage>
        <taxon>Bacteria</taxon>
        <taxon>Bacillati</taxon>
        <taxon>Actinomycetota</taxon>
        <taxon>Actinomycetes</taxon>
        <taxon>Pseudonocardiales</taxon>
        <taxon>Pseudonocardiaceae</taxon>
        <taxon>Pseudonocardia</taxon>
    </lineage>
</organism>
<evidence type="ECO:0000313" key="3">
    <source>
        <dbReference type="Proteomes" id="UP001501414"/>
    </source>
</evidence>
<dbReference type="InterPro" id="IPR011051">
    <property type="entry name" value="RmlC_Cupin_sf"/>
</dbReference>
<dbReference type="CDD" id="cd00438">
    <property type="entry name" value="cupin_RmlC"/>
    <property type="match status" value="1"/>
</dbReference>
<gene>
    <name evidence="2" type="ORF">GCM10009613_14790</name>
</gene>
<comment type="caution">
    <text evidence="2">The sequence shown here is derived from an EMBL/GenBank/DDBJ whole genome shotgun (WGS) entry which is preliminary data.</text>
</comment>
<accession>A0ABN1XKP7</accession>
<sequence length="201" mass="21597">MKATELSIDGLWLFEPTVFPDDRGSFTAPFQGPAFREALGFDLTVAQANQSVSRRGVIRGVHFADVPPGQAKYVHVAEGAVRDVVVDLRVGSPTFGRFEVVDLDAGSLRALYLAEGLGHAFQALSDRATVGYLCSTPYAPAAEHGIDPLDPELGLPWADGVPPVLSAKDRAAPTLRHALDTGMLPSRELCDVRYQQLRADG</sequence>
<protein>
    <submittedName>
        <fullName evidence="2">dTDP-4-dehydrorhamnose 3,5-epimerase</fullName>
    </submittedName>
</protein>
<dbReference type="InterPro" id="IPR014710">
    <property type="entry name" value="RmlC-like_jellyroll"/>
</dbReference>
<dbReference type="Gene3D" id="2.60.120.10">
    <property type="entry name" value="Jelly Rolls"/>
    <property type="match status" value="1"/>
</dbReference>
<evidence type="ECO:0000256" key="1">
    <source>
        <dbReference type="ARBA" id="ARBA00010154"/>
    </source>
</evidence>
<name>A0ABN1XKP7_9PSEU</name>